<evidence type="ECO:0000256" key="1">
    <source>
        <dbReference type="ARBA" id="ARBA00003534"/>
    </source>
</evidence>
<dbReference type="EC" id="3.1.1.-" evidence="6"/>
<dbReference type="PANTHER" id="PTHR21562:SF69">
    <property type="entry name" value="PECTIN ACETYLESTERASE 9"/>
    <property type="match status" value="1"/>
</dbReference>
<organism evidence="7 8">
    <name type="scientific">Ambrosia artemisiifolia</name>
    <name type="common">Common ragweed</name>
    <dbReference type="NCBI Taxonomy" id="4212"/>
    <lineage>
        <taxon>Eukaryota</taxon>
        <taxon>Viridiplantae</taxon>
        <taxon>Streptophyta</taxon>
        <taxon>Embryophyta</taxon>
        <taxon>Tracheophyta</taxon>
        <taxon>Spermatophyta</taxon>
        <taxon>Magnoliopsida</taxon>
        <taxon>eudicotyledons</taxon>
        <taxon>Gunneridae</taxon>
        <taxon>Pentapetalae</taxon>
        <taxon>asterids</taxon>
        <taxon>campanulids</taxon>
        <taxon>Asterales</taxon>
        <taxon>Asteraceae</taxon>
        <taxon>Asteroideae</taxon>
        <taxon>Heliantheae alliance</taxon>
        <taxon>Heliantheae</taxon>
        <taxon>Ambrosia</taxon>
    </lineage>
</organism>
<gene>
    <name evidence="7" type="ORF">M8C21_003802</name>
</gene>
<dbReference type="GO" id="GO:0016787">
    <property type="term" value="F:hydrolase activity"/>
    <property type="evidence" value="ECO:0007669"/>
    <property type="project" value="UniProtKB-KW"/>
</dbReference>
<evidence type="ECO:0000256" key="2">
    <source>
        <dbReference type="ARBA" id="ARBA00004191"/>
    </source>
</evidence>
<dbReference type="AlphaFoldDB" id="A0AAD5D895"/>
<keyword evidence="6" id="KW-0378">Hydrolase</keyword>
<keyword evidence="6" id="KW-0732">Signal</keyword>
<comment type="similarity">
    <text evidence="3 6">Belongs to the pectinacetylesterase family.</text>
</comment>
<evidence type="ECO:0000256" key="6">
    <source>
        <dbReference type="RuleBase" id="RU363114"/>
    </source>
</evidence>
<keyword evidence="4 6" id="KW-0134">Cell wall</keyword>
<protein>
    <recommendedName>
        <fullName evidence="6">Pectin acetylesterase</fullName>
        <ecNumber evidence="6">3.1.1.-</ecNumber>
    </recommendedName>
</protein>
<comment type="subcellular location">
    <subcellularLocation>
        <location evidence="2 6">Secreted</location>
        <location evidence="2 6">Cell wall</location>
    </subcellularLocation>
</comment>
<dbReference type="GO" id="GO:0071555">
    <property type="term" value="P:cell wall organization"/>
    <property type="evidence" value="ECO:0007669"/>
    <property type="project" value="UniProtKB-KW"/>
</dbReference>
<dbReference type="Proteomes" id="UP001206925">
    <property type="component" value="Unassembled WGS sequence"/>
</dbReference>
<reference evidence="7" key="1">
    <citation type="submission" date="2022-06" db="EMBL/GenBank/DDBJ databases">
        <title>Uncovering the hologenomic basis of an extraordinary plant invasion.</title>
        <authorList>
            <person name="Bieker V.C."/>
            <person name="Martin M.D."/>
            <person name="Gilbert T."/>
            <person name="Hodgins K."/>
            <person name="Battlay P."/>
            <person name="Petersen B."/>
            <person name="Wilson J."/>
        </authorList>
    </citation>
    <scope>NUCLEOTIDE SEQUENCE</scope>
    <source>
        <strain evidence="7">AA19_3_7</strain>
        <tissue evidence="7">Leaf</tissue>
    </source>
</reference>
<proteinExistence type="inferred from homology"/>
<keyword evidence="6" id="KW-0964">Secreted</keyword>
<feature type="chain" id="PRO_5041771329" description="Pectin acetylesterase" evidence="6">
    <location>
        <begin position="23"/>
        <end position="72"/>
    </location>
</feature>
<evidence type="ECO:0000256" key="3">
    <source>
        <dbReference type="ARBA" id="ARBA00005784"/>
    </source>
</evidence>
<keyword evidence="5 6" id="KW-0961">Cell wall biogenesis/degradation</keyword>
<evidence type="ECO:0000313" key="8">
    <source>
        <dbReference type="Proteomes" id="UP001206925"/>
    </source>
</evidence>
<name>A0AAD5D895_AMBAR</name>
<evidence type="ECO:0000313" key="7">
    <source>
        <dbReference type="EMBL" id="KAI7754759.1"/>
    </source>
</evidence>
<keyword evidence="8" id="KW-1185">Reference proteome</keyword>
<comment type="caution">
    <text evidence="7">The sequence shown here is derived from an EMBL/GenBank/DDBJ whole genome shotgun (WGS) entry which is preliminary data.</text>
</comment>
<sequence length="72" mass="7758">MEMAVTIVIATFALLTCAGMSASITDRLLVNMTIVRRAGILGAYCLDGSLPAYHIHRGFGAGARNWLLQFES</sequence>
<evidence type="ECO:0000256" key="4">
    <source>
        <dbReference type="ARBA" id="ARBA00022512"/>
    </source>
</evidence>
<evidence type="ECO:0000256" key="5">
    <source>
        <dbReference type="ARBA" id="ARBA00023316"/>
    </source>
</evidence>
<dbReference type="EMBL" id="JAMZMK010002545">
    <property type="protein sequence ID" value="KAI7754759.1"/>
    <property type="molecule type" value="Genomic_DNA"/>
</dbReference>
<dbReference type="PANTHER" id="PTHR21562">
    <property type="entry name" value="NOTUM-RELATED"/>
    <property type="match status" value="1"/>
</dbReference>
<accession>A0AAD5D895</accession>
<dbReference type="Pfam" id="PF03283">
    <property type="entry name" value="PAE"/>
    <property type="match status" value="1"/>
</dbReference>
<comment type="function">
    <text evidence="1 6">Hydrolyzes acetyl esters in homogalacturonan regions of pectin. In type I primary cell wall, galacturonic acid residues of pectin can be acetylated at the O-2 and O-3 positions. Decreasing the degree of acetylation of pectin gels in vitro alters their physical properties.</text>
</comment>
<feature type="signal peptide" evidence="6">
    <location>
        <begin position="1"/>
        <end position="22"/>
    </location>
</feature>
<dbReference type="InterPro" id="IPR004963">
    <property type="entry name" value="PAE/NOTUM"/>
</dbReference>